<sequence>MPSTKGRKRKLPKASVRLILSGYPDPYILKVDSSIKQNHRLRLEEISLPLHQSKGSSECFEEKQELGGASAIGPWSPKAEDDFLHIVSIYGPGTCDKKLVYQELKREYPDLQLGQVQTKLYMLRLTLCRIRHRRNWRELRPEDLKGLTRLDIWPKVRASRLTKKDGGEEGRMKKEGSPQ</sequence>
<organism evidence="1 2">
    <name type="scientific">Giardia muris</name>
    <dbReference type="NCBI Taxonomy" id="5742"/>
    <lineage>
        <taxon>Eukaryota</taxon>
        <taxon>Metamonada</taxon>
        <taxon>Diplomonadida</taxon>
        <taxon>Hexamitidae</taxon>
        <taxon>Giardiinae</taxon>
        <taxon>Giardia</taxon>
    </lineage>
</organism>
<evidence type="ECO:0000313" key="1">
    <source>
        <dbReference type="EMBL" id="TNJ29174.1"/>
    </source>
</evidence>
<dbReference type="AlphaFoldDB" id="A0A4Z1STF5"/>
<name>A0A4Z1STF5_GIAMU</name>
<comment type="caution">
    <text evidence="1">The sequence shown here is derived from an EMBL/GenBank/DDBJ whole genome shotgun (WGS) entry which is preliminary data.</text>
</comment>
<proteinExistence type="predicted"/>
<dbReference type="Proteomes" id="UP000315496">
    <property type="component" value="Chromosome 2"/>
</dbReference>
<gene>
    <name evidence="1" type="ORF">GMRT_14942</name>
</gene>
<keyword evidence="2" id="KW-1185">Reference proteome</keyword>
<protein>
    <submittedName>
        <fullName evidence="1">Uncharacterized protein</fullName>
    </submittedName>
</protein>
<dbReference type="EMBL" id="VDLU01000002">
    <property type="protein sequence ID" value="TNJ29174.1"/>
    <property type="molecule type" value="Genomic_DNA"/>
</dbReference>
<reference evidence="1 2" key="1">
    <citation type="submission" date="2019-05" db="EMBL/GenBank/DDBJ databases">
        <title>The compact genome of Giardia muris reveals important steps in the evolution of intestinal protozoan parasites.</title>
        <authorList>
            <person name="Xu F."/>
            <person name="Jimenez-Gonzalez A."/>
            <person name="Einarsson E."/>
            <person name="Astvaldsson A."/>
            <person name="Peirasmaki D."/>
            <person name="Eckmann L."/>
            <person name="Andersson J.O."/>
            <person name="Svard S.G."/>
            <person name="Jerlstrom-Hultqvist J."/>
        </authorList>
    </citation>
    <scope>NUCLEOTIDE SEQUENCE [LARGE SCALE GENOMIC DNA]</scope>
    <source>
        <strain evidence="1 2">Roberts-Thomson</strain>
    </source>
</reference>
<dbReference type="VEuPathDB" id="GiardiaDB:GMRT_14942"/>
<evidence type="ECO:0000313" key="2">
    <source>
        <dbReference type="Proteomes" id="UP000315496"/>
    </source>
</evidence>
<accession>A0A4Z1STF5</accession>